<evidence type="ECO:0000256" key="1">
    <source>
        <dbReference type="SAM" id="MobiDB-lite"/>
    </source>
</evidence>
<reference evidence="4" key="2">
    <citation type="journal article" date="2012" name="Nat. Commun.">
        <title>Draft genome sequence and genetic transformation of the oleaginous alga Nannochloropis gaditana.</title>
        <authorList>
            <person name="Radakovits R."/>
            <person name="Jinkerson R.E."/>
            <person name="Fuerstenberg S.I."/>
            <person name="Tae H."/>
            <person name="Settlage R.E."/>
            <person name="Boore J.L."/>
            <person name="Posewitz M.C."/>
        </authorList>
    </citation>
    <scope>NUCLEOTIDE SEQUENCE</scope>
    <source>
        <strain evidence="4">CCMP526</strain>
    </source>
</reference>
<keyword evidence="2" id="KW-0472">Membrane</keyword>
<dbReference type="EMBL" id="JU980285">
    <property type="protein sequence ID" value="AFJ69348.1"/>
    <property type="molecule type" value="mRNA"/>
</dbReference>
<dbReference type="GO" id="GO:0008757">
    <property type="term" value="F:S-adenosylmethionine-dependent methyltransferase activity"/>
    <property type="evidence" value="ECO:0007669"/>
    <property type="project" value="InterPro"/>
</dbReference>
<name>I2CR15_NANGC</name>
<evidence type="ECO:0000256" key="2">
    <source>
        <dbReference type="SAM" id="Phobius"/>
    </source>
</evidence>
<sequence>MVGIRQKRRRKSLEIVCGYALMTASIATLLRVGTAAAIRNRSGCQLSPAFTHLAASRVFLGIQTCSKRTALDGRGGGGKGDAKISKGKRKGDLPTKTCIVCGRPFTWRAKWAKVWDDVKYCSDRCRGQRSKGGGQREGEGESGAGEKGGGKQSKSQTTPPLITKAALNPTAVGTLTPRRGFLSCVSGAGGGLAAAAILAGRKASNPTEGTNKGKNMAWIAQDETRFRPRAAQASGEQARRPGKGEIDGLLEGKSEEALWPEPLPPYVKSDFARLDETDDALFYDTPKLVEHIDKAAVRSLSAYYRETFQEVGDRLYGESGRLLDILDVGASWVSHFPPSYTRAQEADGQDPLGMRCRVAGLGMSAEELALNPQLTEFTVQDLNKNPRLPYADGSFDLVVSALTIDYLVRPITLCREMGRVLRPGGRVCVLFSNRLFFTKAVANWAGKDDVDHVLDVATYLHYANGESGSGVGEKMLSKPHAKDISPSPTKGDPLYVVWADRL</sequence>
<dbReference type="CDD" id="cd02440">
    <property type="entry name" value="AdoMet_MTases"/>
    <property type="match status" value="1"/>
</dbReference>
<proteinExistence type="evidence at transcript level"/>
<dbReference type="Pfam" id="PF08241">
    <property type="entry name" value="Methyltransf_11"/>
    <property type="match status" value="1"/>
</dbReference>
<gene>
    <name evidence="4" type="ORF">NGATSA_3014500</name>
</gene>
<feature type="compositionally biased region" description="Gly residues" evidence="1">
    <location>
        <begin position="140"/>
        <end position="151"/>
    </location>
</feature>
<feature type="transmembrane region" description="Helical" evidence="2">
    <location>
        <begin position="12"/>
        <end position="32"/>
    </location>
</feature>
<dbReference type="PANTHER" id="PTHR43036">
    <property type="entry name" value="OSJNBB0011N17.9 PROTEIN"/>
    <property type="match status" value="1"/>
</dbReference>
<dbReference type="SUPFAM" id="SSF53335">
    <property type="entry name" value="S-adenosyl-L-methionine-dependent methyltransferases"/>
    <property type="match status" value="1"/>
</dbReference>
<dbReference type="InterPro" id="IPR013216">
    <property type="entry name" value="Methyltransf_11"/>
</dbReference>
<dbReference type="InterPro" id="IPR029063">
    <property type="entry name" value="SAM-dependent_MTases_sf"/>
</dbReference>
<dbReference type="Gene3D" id="3.40.50.150">
    <property type="entry name" value="Vaccinia Virus protein VP39"/>
    <property type="match status" value="1"/>
</dbReference>
<feature type="region of interest" description="Disordered" evidence="1">
    <location>
        <begin position="124"/>
        <end position="164"/>
    </location>
</feature>
<keyword evidence="2" id="KW-1133">Transmembrane helix</keyword>
<keyword evidence="2" id="KW-0812">Transmembrane</keyword>
<dbReference type="PANTHER" id="PTHR43036:SF1">
    <property type="entry name" value="S-ADENOSYL-L-METHIONINE-DEPENDENT METHYLTRANSFERASES SUPERFAMILY PROTEIN"/>
    <property type="match status" value="1"/>
</dbReference>
<accession>I2CR15</accession>
<evidence type="ECO:0000259" key="3">
    <source>
        <dbReference type="Pfam" id="PF08241"/>
    </source>
</evidence>
<dbReference type="Pfam" id="PF10013">
    <property type="entry name" value="DUF2256"/>
    <property type="match status" value="1"/>
</dbReference>
<feature type="region of interest" description="Disordered" evidence="1">
    <location>
        <begin position="71"/>
        <end position="91"/>
    </location>
</feature>
<reference evidence="4" key="1">
    <citation type="journal article" date="2012" name="Bioengineered">
        <title>Additional insights into the genome of the oleaginous model alga Nannochloropsis gaditana.</title>
        <authorList>
            <person name="Jinkerson R.E."/>
            <person name="Radakovits R."/>
            <person name="Posewitz M.C."/>
        </authorList>
    </citation>
    <scope>NUCLEOTIDE SEQUENCE</scope>
    <source>
        <strain evidence="4">CCMP526</strain>
    </source>
</reference>
<organism evidence="4">
    <name type="scientific">Nannochloropsis gaditana (strain CCMP526)</name>
    <name type="common">Green microalga</name>
    <name type="synonym">Microchloropsis gaditana</name>
    <dbReference type="NCBI Taxonomy" id="1093141"/>
    <lineage>
        <taxon>Eukaryota</taxon>
        <taxon>Sar</taxon>
        <taxon>Stramenopiles</taxon>
        <taxon>Ochrophyta</taxon>
        <taxon>Eustigmatophyceae</taxon>
        <taxon>Eustigmatales</taxon>
        <taxon>Monodopsidaceae</taxon>
        <taxon>Nannochloropsis</taxon>
    </lineage>
</organism>
<dbReference type="InterPro" id="IPR017136">
    <property type="entry name" value="UCP037205"/>
</dbReference>
<protein>
    <recommendedName>
        <fullName evidence="3">Methyltransferase type 11 domain-containing protein</fullName>
    </recommendedName>
</protein>
<feature type="domain" description="Methyltransferase type 11" evidence="3">
    <location>
        <begin position="363"/>
        <end position="428"/>
    </location>
</feature>
<dbReference type="AlphaFoldDB" id="I2CR15"/>
<evidence type="ECO:0000313" key="4">
    <source>
        <dbReference type="EMBL" id="AFJ69348.1"/>
    </source>
</evidence>